<keyword evidence="12" id="KW-1185">Reference proteome</keyword>
<feature type="domain" description="Xaa-Pro dipeptidyl-peptidase C-terminal" evidence="10">
    <location>
        <begin position="375"/>
        <end position="578"/>
    </location>
</feature>
<dbReference type="InterPro" id="IPR005674">
    <property type="entry name" value="CocE/Ser_esterase"/>
</dbReference>
<organism evidence="11 12">
    <name type="scientific">Paractinoplanes ovalisporus</name>
    <dbReference type="NCBI Taxonomy" id="2810368"/>
    <lineage>
        <taxon>Bacteria</taxon>
        <taxon>Bacillati</taxon>
        <taxon>Actinomycetota</taxon>
        <taxon>Actinomycetes</taxon>
        <taxon>Micromonosporales</taxon>
        <taxon>Micromonosporaceae</taxon>
        <taxon>Paractinoplanes</taxon>
    </lineage>
</organism>
<dbReference type="Pfam" id="PF08530">
    <property type="entry name" value="PepX_C"/>
    <property type="match status" value="1"/>
</dbReference>
<keyword evidence="6 11" id="KW-0378">Hydrolase</keyword>
<proteinExistence type="inferred from homology"/>
<keyword evidence="4" id="KW-0031">Aminopeptidase</keyword>
<dbReference type="EMBL" id="JAENHP010000016">
    <property type="protein sequence ID" value="MBM2620833.1"/>
    <property type="molecule type" value="Genomic_DNA"/>
</dbReference>
<protein>
    <recommendedName>
        <fullName evidence="3">Xaa-Pro dipeptidyl-peptidase</fullName>
        <ecNumber evidence="3">3.4.14.11</ecNumber>
    </recommendedName>
    <alternativeName>
        <fullName evidence="8">X-prolyl-dipeptidyl aminopeptidase</fullName>
    </alternativeName>
</protein>
<keyword evidence="7" id="KW-0720">Serine protease</keyword>
<dbReference type="PRINTS" id="PR00923">
    <property type="entry name" value="LACTOPTASE"/>
</dbReference>
<dbReference type="Pfam" id="PF02129">
    <property type="entry name" value="Peptidase_S15"/>
    <property type="match status" value="1"/>
</dbReference>
<dbReference type="InterPro" id="IPR000383">
    <property type="entry name" value="Xaa-Pro-like_dom"/>
</dbReference>
<dbReference type="InterPro" id="IPR013736">
    <property type="entry name" value="Xaa-Pro_dipept_C"/>
</dbReference>
<evidence type="ECO:0000256" key="5">
    <source>
        <dbReference type="ARBA" id="ARBA00022670"/>
    </source>
</evidence>
<evidence type="ECO:0000256" key="7">
    <source>
        <dbReference type="ARBA" id="ARBA00022825"/>
    </source>
</evidence>
<dbReference type="EC" id="3.4.14.11" evidence="3"/>
<evidence type="ECO:0000313" key="11">
    <source>
        <dbReference type="EMBL" id="MBM2620833.1"/>
    </source>
</evidence>
<dbReference type="Proteomes" id="UP000632138">
    <property type="component" value="Unassembled WGS sequence"/>
</dbReference>
<sequence length="590" mass="62999">MRSALAAVGAGLLAALSGLPAPATAATSGPATIVVRDGATQPVFDYAQAITEEVFVEVPLDTDGDGVRDRVRLEITRPGETETAGLKVGSLMIATPYLGDDWPEVPYHDVEPDRLPQERAAAVSLARSAGLTRAGDDDSGYPEEGTWEFFVRRGYAMISMESLGTAGSTGCPDAGGPHEAAATRAAIDWLGGSGRAYDAAGRVITAHWSARKVGMYGVSYNGTLPLAAAVTGASALKTIIPMSAVSSWYDEYRANGLVVAPYGWQGEDVDIHARVILSRPNPQVCAAAMDRLAQQQDRVTGDYSPFWAQRDYAARAGNIRASVFIVQGLRDWNVKTKQGIQLWDALGRHGVDRKLWLYDGDHGSANAPQFFPAMRRWIDHYIYDIDSGIEGEAPVTFEDADATVTGTSPSWPVPGSAAVTLPLATGPARVDTFTDNGRTAPAEELLEPAGHSLAYRSPALTSPARLSGTPRVAVDVSIDNRTAANLTALLVDYGPAGTDPVIVTRGWIDPQNRDSLARSAPVVPGRTYRLRWDMQPQQHTFPAGHRIGVVVLATDYDYTLRPLPGTRISVRPAASTVTLPLVGGRASLRF</sequence>
<keyword evidence="5" id="KW-0645">Protease</keyword>
<comment type="catalytic activity">
    <reaction evidence="1">
        <text>Hydrolyzes Xaa-Pro-|- bonds to release unblocked, N-terminal dipeptides from substrates including Ala-Pro-|-p-nitroanilide and (sequentially) Tyr-Pro-|-Phe-Pro-|-Gly-Pro-|-Ile.</text>
        <dbReference type="EC" id="3.4.14.11"/>
    </reaction>
</comment>
<dbReference type="InterPro" id="IPR008979">
    <property type="entry name" value="Galactose-bd-like_sf"/>
</dbReference>
<dbReference type="Gene3D" id="2.60.120.260">
    <property type="entry name" value="Galactose-binding domain-like"/>
    <property type="match status" value="1"/>
</dbReference>
<keyword evidence="9" id="KW-0732">Signal</keyword>
<evidence type="ECO:0000256" key="8">
    <source>
        <dbReference type="ARBA" id="ARBA00030045"/>
    </source>
</evidence>
<dbReference type="SMART" id="SM00939">
    <property type="entry name" value="PepX_C"/>
    <property type="match status" value="1"/>
</dbReference>
<evidence type="ECO:0000256" key="1">
    <source>
        <dbReference type="ARBA" id="ARBA00000123"/>
    </source>
</evidence>
<evidence type="ECO:0000256" key="9">
    <source>
        <dbReference type="SAM" id="SignalP"/>
    </source>
</evidence>
<evidence type="ECO:0000256" key="4">
    <source>
        <dbReference type="ARBA" id="ARBA00022438"/>
    </source>
</evidence>
<dbReference type="SUPFAM" id="SSF53474">
    <property type="entry name" value="alpha/beta-Hydrolases"/>
    <property type="match status" value="1"/>
</dbReference>
<evidence type="ECO:0000256" key="2">
    <source>
        <dbReference type="ARBA" id="ARBA00010819"/>
    </source>
</evidence>
<evidence type="ECO:0000313" key="12">
    <source>
        <dbReference type="Proteomes" id="UP000632138"/>
    </source>
</evidence>
<dbReference type="NCBIfam" id="TIGR00976">
    <property type="entry name" value="CocE_NonD"/>
    <property type="match status" value="1"/>
</dbReference>
<evidence type="ECO:0000256" key="3">
    <source>
        <dbReference type="ARBA" id="ARBA00012463"/>
    </source>
</evidence>
<gene>
    <name evidence="11" type="ORF">JIG36_35570</name>
</gene>
<evidence type="ECO:0000256" key="6">
    <source>
        <dbReference type="ARBA" id="ARBA00022801"/>
    </source>
</evidence>
<comment type="caution">
    <text evidence="11">The sequence shown here is derived from an EMBL/GenBank/DDBJ whole genome shotgun (WGS) entry which is preliminary data.</text>
</comment>
<dbReference type="GO" id="GO:0016787">
    <property type="term" value="F:hydrolase activity"/>
    <property type="evidence" value="ECO:0007669"/>
    <property type="project" value="UniProtKB-KW"/>
</dbReference>
<feature type="signal peptide" evidence="9">
    <location>
        <begin position="1"/>
        <end position="25"/>
    </location>
</feature>
<name>A0ABS2ALV2_9ACTN</name>
<feature type="chain" id="PRO_5045480745" description="Xaa-Pro dipeptidyl-peptidase" evidence="9">
    <location>
        <begin position="26"/>
        <end position="590"/>
    </location>
</feature>
<dbReference type="InterPro" id="IPR029058">
    <property type="entry name" value="AB_hydrolase_fold"/>
</dbReference>
<evidence type="ECO:0000259" key="10">
    <source>
        <dbReference type="SMART" id="SM00939"/>
    </source>
</evidence>
<reference evidence="11 12" key="1">
    <citation type="submission" date="2021-01" db="EMBL/GenBank/DDBJ databases">
        <title>Actinoplanes sp. nov. LDG1-06 isolated from lichen.</title>
        <authorList>
            <person name="Saeng-In P."/>
            <person name="Phongsopitanun W."/>
            <person name="Kanchanasin P."/>
            <person name="Yuki M."/>
            <person name="Kudo T."/>
            <person name="Ohkuma M."/>
            <person name="Tanasupawat S."/>
        </authorList>
    </citation>
    <scope>NUCLEOTIDE SEQUENCE [LARGE SCALE GENOMIC DNA]</scope>
    <source>
        <strain evidence="11 12">LDG1-06</strain>
    </source>
</reference>
<dbReference type="Gene3D" id="3.40.50.1820">
    <property type="entry name" value="alpha/beta hydrolase"/>
    <property type="match status" value="2"/>
</dbReference>
<dbReference type="SUPFAM" id="SSF49785">
    <property type="entry name" value="Galactose-binding domain-like"/>
    <property type="match status" value="1"/>
</dbReference>
<comment type="similarity">
    <text evidence="2">Belongs to the peptidase S15 family.</text>
</comment>
<dbReference type="InterPro" id="IPR008252">
    <property type="entry name" value="Pept_S15_Xpro"/>
</dbReference>
<accession>A0ABS2ALV2</accession>